<dbReference type="AlphaFoldDB" id="A0A923FLK7"/>
<keyword evidence="3" id="KW-1185">Reference proteome</keyword>
<name>A0A923FLK7_9PSED</name>
<dbReference type="Proteomes" id="UP000659438">
    <property type="component" value="Unassembled WGS sequence"/>
</dbReference>
<comment type="caution">
    <text evidence="1">The sequence shown here is derived from an EMBL/GenBank/DDBJ whole genome shotgun (WGS) entry which is preliminary data.</text>
</comment>
<gene>
    <name evidence="2" type="ORF">HU742_018245</name>
    <name evidence="1" type="ORF">HU742_07720</name>
</gene>
<protein>
    <submittedName>
        <fullName evidence="1">Uncharacterized protein</fullName>
    </submittedName>
</protein>
<sequence>MQPEFVGSTTEETSMCNCATEVEAAAKEKIRAKLPEGSRDFSVELQGFAFLLGGTVSMKNKLNLHIEYEVPKKKGDGFQRKKQDMSMLGTYCMFCGEKYDKDEPAVAAA</sequence>
<proteinExistence type="predicted"/>
<evidence type="ECO:0000313" key="3">
    <source>
        <dbReference type="Proteomes" id="UP000659438"/>
    </source>
</evidence>
<evidence type="ECO:0000313" key="2">
    <source>
        <dbReference type="EMBL" id="MBV4553089.1"/>
    </source>
</evidence>
<dbReference type="RefSeq" id="WP_186643043.1">
    <property type="nucleotide sequence ID" value="NZ_JABWQX020000001.1"/>
</dbReference>
<accession>A0A923FLK7</accession>
<reference evidence="1" key="2">
    <citation type="submission" date="2020-07" db="EMBL/GenBank/DDBJ databases">
        <authorList>
            <person name="Lood C."/>
            <person name="Girard L."/>
        </authorList>
    </citation>
    <scope>NUCLEOTIDE SEQUENCE</scope>
    <source>
        <strain evidence="1">SWRI102</strain>
    </source>
</reference>
<organism evidence="1">
    <name type="scientific">Pseudomonas marvdashtae</name>
    <dbReference type="NCBI Taxonomy" id="2745500"/>
    <lineage>
        <taxon>Bacteria</taxon>
        <taxon>Pseudomonadati</taxon>
        <taxon>Pseudomonadota</taxon>
        <taxon>Gammaproteobacteria</taxon>
        <taxon>Pseudomonadales</taxon>
        <taxon>Pseudomonadaceae</taxon>
        <taxon>Pseudomonas</taxon>
    </lineage>
</organism>
<dbReference type="EMBL" id="JABWQX010000002">
    <property type="protein sequence ID" value="MBC3395089.1"/>
    <property type="molecule type" value="Genomic_DNA"/>
</dbReference>
<dbReference type="EMBL" id="JABWQX020000001">
    <property type="protein sequence ID" value="MBV4553089.1"/>
    <property type="molecule type" value="Genomic_DNA"/>
</dbReference>
<reference evidence="2" key="3">
    <citation type="submission" date="2021-06" db="EMBL/GenBank/DDBJ databases">
        <title>Updating the genus Pseudomonas: Description of 43 new species and partition of the Pseudomonas putida group.</title>
        <authorList>
            <person name="Girard L."/>
            <person name="Lood C."/>
            <person name="Vandamme P."/>
            <person name="Rokni-Zadeh H."/>
            <person name="Van Noort V."/>
            <person name="Hofte M."/>
            <person name="Lavigne R."/>
            <person name="De Mot R."/>
        </authorList>
    </citation>
    <scope>NUCLEOTIDE SEQUENCE</scope>
    <source>
        <strain evidence="2">SWRI102</strain>
    </source>
</reference>
<reference evidence="1 3" key="1">
    <citation type="journal article" date="2020" name="Microorganisms">
        <title>Reliable Identification of Environmental Pseudomonas Isolates Using the rpoD Gene.</title>
        <authorList>
            <consortium name="The Broad Institute Genome Sequencing Platform"/>
            <person name="Girard L."/>
            <person name="Lood C."/>
            <person name="Rokni-Zadeh H."/>
            <person name="van Noort V."/>
            <person name="Lavigne R."/>
            <person name="De Mot R."/>
        </authorList>
    </citation>
    <scope>NUCLEOTIDE SEQUENCE</scope>
    <source>
        <strain evidence="1 3">SWRI102</strain>
    </source>
</reference>
<evidence type="ECO:0000313" key="1">
    <source>
        <dbReference type="EMBL" id="MBC3395089.1"/>
    </source>
</evidence>